<dbReference type="Pfam" id="PF01421">
    <property type="entry name" value="Reprolysin"/>
    <property type="match status" value="1"/>
</dbReference>
<dbReference type="InterPro" id="IPR001590">
    <property type="entry name" value="Peptidase_M12B"/>
</dbReference>
<feature type="binding site" evidence="4">
    <location>
        <position position="346"/>
    </location>
    <ligand>
        <name>Zn(2+)</name>
        <dbReference type="ChEBI" id="CHEBI:29105"/>
        <note>catalytic</note>
    </ligand>
</feature>
<keyword evidence="4" id="KW-0479">Metal-binding</keyword>
<sequence>MCTATTYVPCCRLNFQQIRSSIILEAGKVNDYEVVYPQKIYPLPKSRIQRREQKVNYEDTLKYEFKVNGEPVVLHLERNKGLFSKDYTETHYSPDGREITTSPPIEDHCYYHGHIQNEADSTAVISACNGLKGHFKHQGETYLIEPLKLSDSEAHAVYKSENVEKEDESPKICGVTQTTWKSDEPIKMTSQLNLTTEQDRYLQAQKYIEFFIAVDNRMYRKYKSDLTAIRTRIYEIANIINTMLRPLRIHVALIGTEIWSDRDRINVQPAANVTLDLFARWRESDLLSRRRNDNAQLLTDIDLNGLTLGLGYVGTICHSKHSAAIVQDHTKETRLMASTMAHEMGHNLGINHDTNTCNCAAEKCIMSPTISDVPLYDFSSCSLEQCKTFLTSKLPECILDKPSKTDVDAPAVCGNYFVEVGEECDCGSPEVIFF</sequence>
<feature type="disulfide bond" evidence="4">
    <location>
        <begin position="317"/>
        <end position="397"/>
    </location>
</feature>
<dbReference type="InterPro" id="IPR034027">
    <property type="entry name" value="Reprolysin_adamalysin"/>
</dbReference>
<dbReference type="InterPro" id="IPR024079">
    <property type="entry name" value="MetalloPept_cat_dom_sf"/>
</dbReference>
<dbReference type="CDD" id="cd04269">
    <property type="entry name" value="ZnMc_adamalysin_II_like"/>
    <property type="match status" value="1"/>
</dbReference>
<keyword evidence="3 4" id="KW-1015">Disulfide bond</keyword>
<evidence type="ECO:0000313" key="6">
    <source>
        <dbReference type="Proteomes" id="UP000504617"/>
    </source>
</evidence>
<keyword evidence="6" id="KW-1185">Reference proteome</keyword>
<dbReference type="AlphaFoldDB" id="A0A6I9YP44"/>
<dbReference type="OrthoDB" id="5951731at2759"/>
<dbReference type="GO" id="GO:0005886">
    <property type="term" value="C:plasma membrane"/>
    <property type="evidence" value="ECO:0007669"/>
    <property type="project" value="TreeGrafter"/>
</dbReference>
<dbReference type="Pfam" id="PF01562">
    <property type="entry name" value="Pep_M12B_propep"/>
    <property type="match status" value="1"/>
</dbReference>
<dbReference type="KEGG" id="tsr:106552488"/>
<keyword evidence="4" id="KW-0862">Zinc</keyword>
<reference evidence="7" key="1">
    <citation type="submission" date="2025-08" db="UniProtKB">
        <authorList>
            <consortium name="RefSeq"/>
        </authorList>
    </citation>
    <scope>IDENTIFICATION</scope>
</reference>
<gene>
    <name evidence="7" type="primary">LOC106552488</name>
</gene>
<evidence type="ECO:0000259" key="5">
    <source>
        <dbReference type="PROSITE" id="PS50215"/>
    </source>
</evidence>
<dbReference type="SUPFAM" id="SSF55486">
    <property type="entry name" value="Metalloproteases ('zincins'), catalytic domain"/>
    <property type="match status" value="1"/>
</dbReference>
<dbReference type="RefSeq" id="XP_013926258.1">
    <property type="nucleotide sequence ID" value="XM_014070783.1"/>
</dbReference>
<dbReference type="PANTHER" id="PTHR11905">
    <property type="entry name" value="ADAM A DISINTEGRIN AND METALLOPROTEASE DOMAIN"/>
    <property type="match status" value="1"/>
</dbReference>
<evidence type="ECO:0000313" key="7">
    <source>
        <dbReference type="RefSeq" id="XP_013926258.1"/>
    </source>
</evidence>
<evidence type="ECO:0000256" key="1">
    <source>
        <dbReference type="ARBA" id="ARBA00004613"/>
    </source>
</evidence>
<feature type="binding site" evidence="4">
    <location>
        <position position="352"/>
    </location>
    <ligand>
        <name>Zn(2+)</name>
        <dbReference type="ChEBI" id="CHEBI:29105"/>
        <note>catalytic</note>
    </ligand>
</feature>
<comment type="subcellular location">
    <subcellularLocation>
        <location evidence="1">Secreted</location>
    </subcellularLocation>
</comment>
<dbReference type="GO" id="GO:0046872">
    <property type="term" value="F:metal ion binding"/>
    <property type="evidence" value="ECO:0007669"/>
    <property type="project" value="UniProtKB-KW"/>
</dbReference>
<feature type="domain" description="Peptidase M12B" evidence="5">
    <location>
        <begin position="206"/>
        <end position="402"/>
    </location>
</feature>
<feature type="active site" evidence="4">
    <location>
        <position position="343"/>
    </location>
</feature>
<dbReference type="FunFam" id="3.40.390.10:FF:000002">
    <property type="entry name" value="Disintegrin and metalloproteinase domain-containing protein 22"/>
    <property type="match status" value="1"/>
</dbReference>
<proteinExistence type="predicted"/>
<dbReference type="InterPro" id="IPR002870">
    <property type="entry name" value="Peptidase_M12B_N"/>
</dbReference>
<dbReference type="GO" id="GO:0006508">
    <property type="term" value="P:proteolysis"/>
    <property type="evidence" value="ECO:0007669"/>
    <property type="project" value="InterPro"/>
</dbReference>
<feature type="disulfide bond" evidence="4">
    <location>
        <begin position="359"/>
        <end position="364"/>
    </location>
</feature>
<dbReference type="PANTHER" id="PTHR11905:SF32">
    <property type="entry name" value="DISINTEGRIN AND METALLOPROTEINASE DOMAIN-CONTAINING PROTEIN 28"/>
    <property type="match status" value="1"/>
</dbReference>
<dbReference type="GO" id="GO:0005576">
    <property type="term" value="C:extracellular region"/>
    <property type="evidence" value="ECO:0007669"/>
    <property type="project" value="UniProtKB-SubCell"/>
</dbReference>
<dbReference type="Gene3D" id="3.40.390.10">
    <property type="entry name" value="Collagenase (Catalytic Domain)"/>
    <property type="match status" value="1"/>
</dbReference>
<name>A0A6I9YP44_9SAUR</name>
<dbReference type="GO" id="GO:0004222">
    <property type="term" value="F:metalloendopeptidase activity"/>
    <property type="evidence" value="ECO:0007669"/>
    <property type="project" value="InterPro"/>
</dbReference>
<dbReference type="Proteomes" id="UP000504617">
    <property type="component" value="Unplaced"/>
</dbReference>
<evidence type="ECO:0000256" key="2">
    <source>
        <dbReference type="ARBA" id="ARBA00022525"/>
    </source>
</evidence>
<evidence type="ECO:0000256" key="3">
    <source>
        <dbReference type="ARBA" id="ARBA00023157"/>
    </source>
</evidence>
<accession>A0A6I9YP44</accession>
<protein>
    <submittedName>
        <fullName evidence="7">Zinc metalloproteinase-disintegrin-like MTP9</fullName>
    </submittedName>
</protein>
<feature type="disulfide bond" evidence="4">
    <location>
        <begin position="357"/>
        <end position="381"/>
    </location>
</feature>
<dbReference type="PROSITE" id="PS50215">
    <property type="entry name" value="ADAM_MEPRO"/>
    <property type="match status" value="1"/>
</dbReference>
<feature type="binding site" evidence="4">
    <location>
        <position position="342"/>
    </location>
    <ligand>
        <name>Zn(2+)</name>
        <dbReference type="ChEBI" id="CHEBI:29105"/>
        <note>catalytic</note>
    </ligand>
</feature>
<evidence type="ECO:0000256" key="4">
    <source>
        <dbReference type="PROSITE-ProRule" id="PRU00276"/>
    </source>
</evidence>
<dbReference type="GeneID" id="106552488"/>
<organism evidence="6 7">
    <name type="scientific">Thamnophis sirtalis</name>
    <dbReference type="NCBI Taxonomy" id="35019"/>
    <lineage>
        <taxon>Eukaryota</taxon>
        <taxon>Metazoa</taxon>
        <taxon>Chordata</taxon>
        <taxon>Craniata</taxon>
        <taxon>Vertebrata</taxon>
        <taxon>Euteleostomi</taxon>
        <taxon>Lepidosauria</taxon>
        <taxon>Squamata</taxon>
        <taxon>Bifurcata</taxon>
        <taxon>Unidentata</taxon>
        <taxon>Episquamata</taxon>
        <taxon>Toxicofera</taxon>
        <taxon>Serpentes</taxon>
        <taxon>Colubroidea</taxon>
        <taxon>Colubridae</taxon>
        <taxon>Natricinae</taxon>
        <taxon>Thamnophis</taxon>
    </lineage>
</organism>
<keyword evidence="2" id="KW-0964">Secreted</keyword>